<dbReference type="EMBL" id="JARAOO010000012">
    <property type="protein sequence ID" value="KAJ7948385.1"/>
    <property type="molecule type" value="Genomic_DNA"/>
</dbReference>
<dbReference type="GO" id="GO:0035251">
    <property type="term" value="F:UDP-glucosyltransferase activity"/>
    <property type="evidence" value="ECO:0007669"/>
    <property type="project" value="InterPro"/>
</dbReference>
<accession>A0AAD7L0P7</accession>
<comment type="similarity">
    <text evidence="1 3">Belongs to the UDP-glycosyltransferase family.</text>
</comment>
<dbReference type="InterPro" id="IPR002213">
    <property type="entry name" value="UDP_glucos_trans"/>
</dbReference>
<dbReference type="Gene3D" id="3.40.50.2000">
    <property type="entry name" value="Glycogen Phosphorylase B"/>
    <property type="match status" value="3"/>
</dbReference>
<proteinExistence type="inferred from homology"/>
<dbReference type="Proteomes" id="UP001163823">
    <property type="component" value="Chromosome 12"/>
</dbReference>
<evidence type="ECO:0000313" key="5">
    <source>
        <dbReference type="Proteomes" id="UP001163823"/>
    </source>
</evidence>
<dbReference type="AlphaFoldDB" id="A0AAD7L0P7"/>
<name>A0AAD7L0P7_QUISA</name>
<reference evidence="4" key="1">
    <citation type="journal article" date="2023" name="Science">
        <title>Elucidation of the pathway for biosynthesis of saponin adjuvants from the soapbark tree.</title>
        <authorList>
            <person name="Reed J."/>
            <person name="Orme A."/>
            <person name="El-Demerdash A."/>
            <person name="Owen C."/>
            <person name="Martin L.B.B."/>
            <person name="Misra R.C."/>
            <person name="Kikuchi S."/>
            <person name="Rejzek M."/>
            <person name="Martin A.C."/>
            <person name="Harkess A."/>
            <person name="Leebens-Mack J."/>
            <person name="Louveau T."/>
            <person name="Stephenson M.J."/>
            <person name="Osbourn A."/>
        </authorList>
    </citation>
    <scope>NUCLEOTIDE SEQUENCE</scope>
    <source>
        <strain evidence="4">S10</strain>
    </source>
</reference>
<keyword evidence="5" id="KW-1185">Reference proteome</keyword>
<organism evidence="4 5">
    <name type="scientific">Quillaja saponaria</name>
    <name type="common">Soap bark tree</name>
    <dbReference type="NCBI Taxonomy" id="32244"/>
    <lineage>
        <taxon>Eukaryota</taxon>
        <taxon>Viridiplantae</taxon>
        <taxon>Streptophyta</taxon>
        <taxon>Embryophyta</taxon>
        <taxon>Tracheophyta</taxon>
        <taxon>Spermatophyta</taxon>
        <taxon>Magnoliopsida</taxon>
        <taxon>eudicotyledons</taxon>
        <taxon>Gunneridae</taxon>
        <taxon>Pentapetalae</taxon>
        <taxon>rosids</taxon>
        <taxon>fabids</taxon>
        <taxon>Fabales</taxon>
        <taxon>Quillajaceae</taxon>
        <taxon>Quillaja</taxon>
    </lineage>
</organism>
<sequence length="342" mass="37987">MTAMDCTQSDIECFLRELKPSIVYFDFTHWIPSLTRHLGIKCVQHCIISPVTIGYNLAPARHLHGSNLTEAEYMKPPSGFPDSSIMLHVHEARALAATNTWKFGSDVLFNDHLYTSLSQSDALGFRTCKEVEGPYVEYIENQFGKPVLLSGPAIPEPPTSALDQMWVLWLGGFNAGSVIYCSFGSECTLKQDQFQELLLGFELSERVQGRGIVDGGWIQQQLILQQPSIGCFVMHCGSGSLSEALVNQCQLVLLPNVGDQISNARMMSNNLKVGVEVEKGEEDGLFTKESVCKAVRSVMDDDSEVGRDVRAEHTKLRQLLLSNNLETSYIETFCEKLQALVT</sequence>
<evidence type="ECO:0000256" key="1">
    <source>
        <dbReference type="ARBA" id="ARBA00009995"/>
    </source>
</evidence>
<dbReference type="PROSITE" id="PS00375">
    <property type="entry name" value="UDPGT"/>
    <property type="match status" value="1"/>
</dbReference>
<comment type="caution">
    <text evidence="4">The sequence shown here is derived from an EMBL/GenBank/DDBJ whole genome shotgun (WGS) entry which is preliminary data.</text>
</comment>
<dbReference type="PANTHER" id="PTHR48049">
    <property type="entry name" value="GLYCOSYLTRANSFERASE"/>
    <property type="match status" value="1"/>
</dbReference>
<evidence type="ECO:0000256" key="3">
    <source>
        <dbReference type="RuleBase" id="RU003718"/>
    </source>
</evidence>
<dbReference type="PANTHER" id="PTHR48049:SF167">
    <property type="entry name" value="GLYCOSYLTRANSFERASE"/>
    <property type="match status" value="1"/>
</dbReference>
<dbReference type="Pfam" id="PF00201">
    <property type="entry name" value="UDPGT"/>
    <property type="match status" value="1"/>
</dbReference>
<dbReference type="KEGG" id="qsa:O6P43_028869"/>
<evidence type="ECO:0000313" key="4">
    <source>
        <dbReference type="EMBL" id="KAJ7948385.1"/>
    </source>
</evidence>
<gene>
    <name evidence="4" type="ORF">O6P43_028869</name>
</gene>
<protein>
    <submittedName>
        <fullName evidence="4">Glycosyltransferase</fullName>
    </submittedName>
</protein>
<dbReference type="InterPro" id="IPR050481">
    <property type="entry name" value="UDP-glycosyltransf_plant"/>
</dbReference>
<dbReference type="CDD" id="cd03784">
    <property type="entry name" value="GT1_Gtf-like"/>
    <property type="match status" value="1"/>
</dbReference>
<keyword evidence="2 3" id="KW-0808">Transferase</keyword>
<dbReference type="InterPro" id="IPR035595">
    <property type="entry name" value="UDP_glycos_trans_CS"/>
</dbReference>
<evidence type="ECO:0000256" key="2">
    <source>
        <dbReference type="ARBA" id="ARBA00022679"/>
    </source>
</evidence>
<dbReference type="SUPFAM" id="SSF53756">
    <property type="entry name" value="UDP-Glycosyltransferase/glycogen phosphorylase"/>
    <property type="match status" value="1"/>
</dbReference>
<keyword evidence="3" id="KW-0328">Glycosyltransferase</keyword>